<evidence type="ECO:0000313" key="7">
    <source>
        <dbReference type="EMBL" id="KAF2028093.1"/>
    </source>
</evidence>
<feature type="domain" description="Zn(2)-C6 fungal-type" evidence="6">
    <location>
        <begin position="25"/>
        <end position="54"/>
    </location>
</feature>
<dbReference type="Proteomes" id="UP000799777">
    <property type="component" value="Unassembled WGS sequence"/>
</dbReference>
<dbReference type="PROSITE" id="PS50048">
    <property type="entry name" value="ZN2_CY6_FUNGAL_2"/>
    <property type="match status" value="1"/>
</dbReference>
<dbReference type="Pfam" id="PF04082">
    <property type="entry name" value="Fungal_trans"/>
    <property type="match status" value="1"/>
</dbReference>
<dbReference type="EMBL" id="ML978217">
    <property type="protein sequence ID" value="KAF2028093.1"/>
    <property type="molecule type" value="Genomic_DNA"/>
</dbReference>
<dbReference type="PANTHER" id="PTHR47424:SF6">
    <property type="entry name" value="PROLINE UTILIZATION TRANS-ACTIVATOR"/>
    <property type="match status" value="1"/>
</dbReference>
<dbReference type="InterPro" id="IPR036864">
    <property type="entry name" value="Zn2-C6_fun-type_DNA-bd_sf"/>
</dbReference>
<dbReference type="GO" id="GO:0008270">
    <property type="term" value="F:zinc ion binding"/>
    <property type="evidence" value="ECO:0007669"/>
    <property type="project" value="InterPro"/>
</dbReference>
<keyword evidence="3" id="KW-0804">Transcription</keyword>
<accession>A0A9P4H4K6</accession>
<dbReference type="InterPro" id="IPR051127">
    <property type="entry name" value="Fungal_SecMet_Regulators"/>
</dbReference>
<sequence>MDLDSPRPSKKRHLAGEERQRAIRACRECRRLKEKCEGATPCKRCRHLRRSCEFNVVPALEERREHRFGRSIDELKDRSTYMERILRHHFPNLALDIDTLRHTCETLPSLRAGIDQLETSVQPPGPVANAPASESPGIEDENCTLDYVDGATVQYSGEFSHWNFSMHIKRNIDDLMAKSAAKDSESVKQVPHFIRVGEPDPGSILILDIVALLPPRPLSSFLVNIFFKHATSYYYYVDRIWYVHLESPKHDSRDGVRSSGSLNAPANWESDIGSAFYRQVARSLSEVIHAGTMLSVQVFLLMGLYSLPIDASGLGYIYLNLAIKVAIQNGMHRKLSRGNFDMTTKEIKRCIWWTAYCRSLPPSNVSRHHDIVDTHVGQIINIEMKKSLQGRWIPRPDDAPPSTTRRDAPPSTTRRDAHRVESRAKIYAHWQWHFLIRDCVSAANEIIDICRGMRMGGIGLAKSSYIEYSSCRASLLVLIAHSMCCRTNEHSSNLRNGLDAIKEMASVGESAQSEVSLLVTLEGALQRLQAFNEPCDQSKTTLETFSTQCGYEGLLSRYTSMAGSSKPRANTSTLDTLDTHVTRLPDASSARAGLNRNMSSTTYMPRIQTMDEYPFDLDLLNTSGNTAFFTSDINEIDNTQNEFFENLSWPPG</sequence>
<dbReference type="SUPFAM" id="SSF57701">
    <property type="entry name" value="Zn2/Cys6 DNA-binding domain"/>
    <property type="match status" value="1"/>
</dbReference>
<dbReference type="CDD" id="cd00067">
    <property type="entry name" value="GAL4"/>
    <property type="match status" value="1"/>
</dbReference>
<keyword evidence="8" id="KW-1185">Reference proteome</keyword>
<organism evidence="7 8">
    <name type="scientific">Setomelanomma holmii</name>
    <dbReference type="NCBI Taxonomy" id="210430"/>
    <lineage>
        <taxon>Eukaryota</taxon>
        <taxon>Fungi</taxon>
        <taxon>Dikarya</taxon>
        <taxon>Ascomycota</taxon>
        <taxon>Pezizomycotina</taxon>
        <taxon>Dothideomycetes</taxon>
        <taxon>Pleosporomycetidae</taxon>
        <taxon>Pleosporales</taxon>
        <taxon>Pleosporineae</taxon>
        <taxon>Phaeosphaeriaceae</taxon>
        <taxon>Setomelanomma</taxon>
    </lineage>
</organism>
<dbReference type="SMART" id="SM00066">
    <property type="entry name" value="GAL4"/>
    <property type="match status" value="1"/>
</dbReference>
<dbReference type="GO" id="GO:0006351">
    <property type="term" value="P:DNA-templated transcription"/>
    <property type="evidence" value="ECO:0007669"/>
    <property type="project" value="InterPro"/>
</dbReference>
<dbReference type="Gene3D" id="4.10.240.10">
    <property type="entry name" value="Zn(2)-C6 fungal-type DNA-binding domain"/>
    <property type="match status" value="1"/>
</dbReference>
<dbReference type="InterPro" id="IPR007219">
    <property type="entry name" value="XnlR_reg_dom"/>
</dbReference>
<evidence type="ECO:0000259" key="6">
    <source>
        <dbReference type="PROSITE" id="PS50048"/>
    </source>
</evidence>
<comment type="caution">
    <text evidence="7">The sequence shown here is derived from an EMBL/GenBank/DDBJ whole genome shotgun (WGS) entry which is preliminary data.</text>
</comment>
<protein>
    <recommendedName>
        <fullName evidence="6">Zn(2)-C6 fungal-type domain-containing protein</fullName>
    </recommendedName>
</protein>
<evidence type="ECO:0000256" key="1">
    <source>
        <dbReference type="ARBA" id="ARBA00022723"/>
    </source>
</evidence>
<feature type="compositionally biased region" description="Basic and acidic residues" evidence="5">
    <location>
        <begin position="394"/>
        <end position="418"/>
    </location>
</feature>
<keyword evidence="4" id="KW-0539">Nucleus</keyword>
<name>A0A9P4H4K6_9PLEO</name>
<dbReference type="PROSITE" id="PS00463">
    <property type="entry name" value="ZN2_CY6_FUNGAL_1"/>
    <property type="match status" value="1"/>
</dbReference>
<dbReference type="AlphaFoldDB" id="A0A9P4H4K6"/>
<keyword evidence="2" id="KW-0805">Transcription regulation</keyword>
<dbReference type="PANTHER" id="PTHR47424">
    <property type="entry name" value="REGULATORY PROTEIN GAL4"/>
    <property type="match status" value="1"/>
</dbReference>
<feature type="region of interest" description="Disordered" evidence="5">
    <location>
        <begin position="391"/>
        <end position="418"/>
    </location>
</feature>
<dbReference type="CDD" id="cd12148">
    <property type="entry name" value="fungal_TF_MHR"/>
    <property type="match status" value="1"/>
</dbReference>
<evidence type="ECO:0000313" key="8">
    <source>
        <dbReference type="Proteomes" id="UP000799777"/>
    </source>
</evidence>
<proteinExistence type="predicted"/>
<dbReference type="Pfam" id="PF00172">
    <property type="entry name" value="Zn_clus"/>
    <property type="match status" value="1"/>
</dbReference>
<evidence type="ECO:0000256" key="5">
    <source>
        <dbReference type="SAM" id="MobiDB-lite"/>
    </source>
</evidence>
<evidence type="ECO:0000256" key="3">
    <source>
        <dbReference type="ARBA" id="ARBA00023163"/>
    </source>
</evidence>
<evidence type="ECO:0000256" key="4">
    <source>
        <dbReference type="ARBA" id="ARBA00023242"/>
    </source>
</evidence>
<dbReference type="InterPro" id="IPR001138">
    <property type="entry name" value="Zn2Cys6_DnaBD"/>
</dbReference>
<dbReference type="OrthoDB" id="3266505at2759"/>
<dbReference type="GO" id="GO:0003677">
    <property type="term" value="F:DNA binding"/>
    <property type="evidence" value="ECO:0007669"/>
    <property type="project" value="InterPro"/>
</dbReference>
<evidence type="ECO:0000256" key="2">
    <source>
        <dbReference type="ARBA" id="ARBA00023015"/>
    </source>
</evidence>
<gene>
    <name evidence="7" type="ORF">EK21DRAFT_102056</name>
</gene>
<keyword evidence="1" id="KW-0479">Metal-binding</keyword>
<reference evidence="7" key="1">
    <citation type="journal article" date="2020" name="Stud. Mycol.">
        <title>101 Dothideomycetes genomes: a test case for predicting lifestyles and emergence of pathogens.</title>
        <authorList>
            <person name="Haridas S."/>
            <person name="Albert R."/>
            <person name="Binder M."/>
            <person name="Bloem J."/>
            <person name="Labutti K."/>
            <person name="Salamov A."/>
            <person name="Andreopoulos B."/>
            <person name="Baker S."/>
            <person name="Barry K."/>
            <person name="Bills G."/>
            <person name="Bluhm B."/>
            <person name="Cannon C."/>
            <person name="Castanera R."/>
            <person name="Culley D."/>
            <person name="Daum C."/>
            <person name="Ezra D."/>
            <person name="Gonzalez J."/>
            <person name="Henrissat B."/>
            <person name="Kuo A."/>
            <person name="Liang C."/>
            <person name="Lipzen A."/>
            <person name="Lutzoni F."/>
            <person name="Magnuson J."/>
            <person name="Mondo S."/>
            <person name="Nolan M."/>
            <person name="Ohm R."/>
            <person name="Pangilinan J."/>
            <person name="Park H.-J."/>
            <person name="Ramirez L."/>
            <person name="Alfaro M."/>
            <person name="Sun H."/>
            <person name="Tritt A."/>
            <person name="Yoshinaga Y."/>
            <person name="Zwiers L.-H."/>
            <person name="Turgeon B."/>
            <person name="Goodwin S."/>
            <person name="Spatafora J."/>
            <person name="Crous P."/>
            <person name="Grigoriev I."/>
        </authorList>
    </citation>
    <scope>NUCLEOTIDE SEQUENCE</scope>
    <source>
        <strain evidence="7">CBS 110217</strain>
    </source>
</reference>
<dbReference type="GO" id="GO:0000981">
    <property type="term" value="F:DNA-binding transcription factor activity, RNA polymerase II-specific"/>
    <property type="evidence" value="ECO:0007669"/>
    <property type="project" value="InterPro"/>
</dbReference>